<dbReference type="GO" id="GO:0071013">
    <property type="term" value="C:catalytic step 2 spliceosome"/>
    <property type="evidence" value="ECO:0007669"/>
    <property type="project" value="TreeGrafter"/>
</dbReference>
<organism evidence="5 6">
    <name type="scientific">Zancudomyces culisetae</name>
    <name type="common">Gut fungus</name>
    <name type="synonym">Smittium culisetae</name>
    <dbReference type="NCBI Taxonomy" id="1213189"/>
    <lineage>
        <taxon>Eukaryota</taxon>
        <taxon>Fungi</taxon>
        <taxon>Fungi incertae sedis</taxon>
        <taxon>Zoopagomycota</taxon>
        <taxon>Kickxellomycotina</taxon>
        <taxon>Harpellomycetes</taxon>
        <taxon>Harpellales</taxon>
        <taxon>Legeriomycetaceae</taxon>
        <taxon>Zancudomyces</taxon>
    </lineage>
</organism>
<evidence type="ECO:0000313" key="5">
    <source>
        <dbReference type="EMBL" id="OMH84301.1"/>
    </source>
</evidence>
<evidence type="ECO:0000256" key="3">
    <source>
        <dbReference type="ARBA" id="ARBA00023242"/>
    </source>
</evidence>
<accession>A0A1R1PTM3</accession>
<sequence length="300" mass="33096">MSEYTGVKRKKLTFKGEQKKTKKKVYKAQHVENQLPEITEGWVPVESIEDLEGPIIILSRSTSTKIFTVLTGSGGYTETGQILRDVNYIDLVPFSPTFENGNEIYEPKSADQVFVGQRIVLKGTEEKINSDLPNEGDSGMDNLKKNNPTKSMLVLKTSKGGYLSFNHMNQITAETVAIGPSEMWEPVIHGDTSIPGTVSFMADTTHLNPQNKAHGSLSLEPNYRFLSVIEKDATKPTTHERKSKGGPTSSICISATKPGSSETFSVYCQARIRYERIKAKSITKESTKTGDLAAVEEEIA</sequence>
<dbReference type="PANTHER" id="PTHR12928:SF0">
    <property type="entry name" value="FSHD REGION GENE 1"/>
    <property type="match status" value="1"/>
</dbReference>
<dbReference type="AlphaFoldDB" id="A0A1R1PTM3"/>
<dbReference type="Gene3D" id="2.80.10.50">
    <property type="match status" value="1"/>
</dbReference>
<dbReference type="InterPro" id="IPR010414">
    <property type="entry name" value="FRG1"/>
</dbReference>
<evidence type="ECO:0000256" key="1">
    <source>
        <dbReference type="ARBA" id="ARBA00004604"/>
    </source>
</evidence>
<dbReference type="OrthoDB" id="5539371at2759"/>
<evidence type="ECO:0000256" key="2">
    <source>
        <dbReference type="ARBA" id="ARBA00010878"/>
    </source>
</evidence>
<feature type="region of interest" description="Disordered" evidence="4">
    <location>
        <begin position="232"/>
        <end position="259"/>
    </location>
</feature>
<reference evidence="6" key="1">
    <citation type="submission" date="2017-01" db="EMBL/GenBank/DDBJ databases">
        <authorList>
            <person name="Wang Y."/>
            <person name="White M."/>
            <person name="Kvist S."/>
            <person name="Moncalvo J.-M."/>
        </authorList>
    </citation>
    <scope>NUCLEOTIDE SEQUENCE [LARGE SCALE GENOMIC DNA]</scope>
    <source>
        <strain evidence="6">COL-18-3</strain>
    </source>
</reference>
<evidence type="ECO:0000256" key="4">
    <source>
        <dbReference type="SAM" id="MobiDB-lite"/>
    </source>
</evidence>
<dbReference type="GO" id="GO:0005730">
    <property type="term" value="C:nucleolus"/>
    <property type="evidence" value="ECO:0007669"/>
    <property type="project" value="UniProtKB-SubCell"/>
</dbReference>
<protein>
    <submittedName>
        <fullName evidence="5">Uncharacterized protein</fullName>
    </submittedName>
</protein>
<comment type="caution">
    <text evidence="5">The sequence shown here is derived from an EMBL/GenBank/DDBJ whole genome shotgun (WGS) entry which is preliminary data.</text>
</comment>
<feature type="compositionally biased region" description="Polar residues" evidence="4">
    <location>
        <begin position="246"/>
        <end position="259"/>
    </location>
</feature>
<dbReference type="GO" id="GO:0051015">
    <property type="term" value="F:actin filament binding"/>
    <property type="evidence" value="ECO:0007669"/>
    <property type="project" value="TreeGrafter"/>
</dbReference>
<dbReference type="InterPro" id="IPR008999">
    <property type="entry name" value="Actin-crosslinking"/>
</dbReference>
<comment type="subcellular location">
    <subcellularLocation>
        <location evidence="1">Nucleus</location>
        <location evidence="1">Nucleolus</location>
    </subcellularLocation>
</comment>
<dbReference type="EMBL" id="LSSK01000219">
    <property type="protein sequence ID" value="OMH84301.1"/>
    <property type="molecule type" value="Genomic_DNA"/>
</dbReference>
<keyword evidence="3" id="KW-0539">Nucleus</keyword>
<dbReference type="PANTHER" id="PTHR12928">
    <property type="entry name" value="FRG1 PROTEIN"/>
    <property type="match status" value="1"/>
</dbReference>
<dbReference type="Proteomes" id="UP000188320">
    <property type="component" value="Unassembled WGS sequence"/>
</dbReference>
<evidence type="ECO:0000313" key="6">
    <source>
        <dbReference type="Proteomes" id="UP000188320"/>
    </source>
</evidence>
<keyword evidence="6" id="KW-1185">Reference proteome</keyword>
<dbReference type="SUPFAM" id="SSF50405">
    <property type="entry name" value="Actin-crosslinking proteins"/>
    <property type="match status" value="1"/>
</dbReference>
<name>A0A1R1PTM3_ZANCU</name>
<gene>
    <name evidence="5" type="ORF">AX774_g2176</name>
</gene>
<comment type="similarity">
    <text evidence="2">Belongs to the FRG1 family.</text>
</comment>
<proteinExistence type="inferred from homology"/>